<dbReference type="Proteomes" id="UP001186104">
    <property type="component" value="Unassembled WGS sequence"/>
</dbReference>
<reference evidence="2 3" key="1">
    <citation type="submission" date="2023-10" db="EMBL/GenBank/DDBJ databases">
        <title>Development of a sustainable strategy for remediation of hydrocarbon-contaminated territories based on the waste exchange concept.</title>
        <authorList>
            <person name="Krivoruchko A."/>
        </authorList>
    </citation>
    <scope>NUCLEOTIDE SEQUENCE [LARGE SCALE GENOMIC DNA]</scope>
    <source>
        <strain evidence="2 3">IEGM 1327</strain>
    </source>
</reference>
<sequence length="69" mass="7117">MSASGPNPVLAPIRRWVLYSRTHLAITVAGAVALLFAAGAVFGEPPPPRAVAHEADTTVEPVTPAETIS</sequence>
<feature type="region of interest" description="Disordered" evidence="1">
    <location>
        <begin position="48"/>
        <end position="69"/>
    </location>
</feature>
<proteinExistence type="predicted"/>
<evidence type="ECO:0000313" key="3">
    <source>
        <dbReference type="Proteomes" id="UP001186104"/>
    </source>
</evidence>
<organism evidence="2 3">
    <name type="scientific">Rhodococcus cerastii</name>
    <dbReference type="NCBI Taxonomy" id="908616"/>
    <lineage>
        <taxon>Bacteria</taxon>
        <taxon>Bacillati</taxon>
        <taxon>Actinomycetota</taxon>
        <taxon>Actinomycetes</taxon>
        <taxon>Mycobacteriales</taxon>
        <taxon>Nocardiaceae</taxon>
        <taxon>Rhodococcus</taxon>
    </lineage>
</organism>
<gene>
    <name evidence="2" type="ORF">R3P93_24520</name>
</gene>
<dbReference type="EMBL" id="JAWLKF010000043">
    <property type="protein sequence ID" value="MDV6305733.1"/>
    <property type="molecule type" value="Genomic_DNA"/>
</dbReference>
<evidence type="ECO:0000256" key="1">
    <source>
        <dbReference type="SAM" id="MobiDB-lite"/>
    </source>
</evidence>
<keyword evidence="3" id="KW-1185">Reference proteome</keyword>
<dbReference type="RefSeq" id="WP_317534365.1">
    <property type="nucleotide sequence ID" value="NZ_JAWLKF010000043.1"/>
</dbReference>
<comment type="caution">
    <text evidence="2">The sequence shown here is derived from an EMBL/GenBank/DDBJ whole genome shotgun (WGS) entry which is preliminary data.</text>
</comment>
<protein>
    <submittedName>
        <fullName evidence="2">Uncharacterized protein</fullName>
    </submittedName>
</protein>
<evidence type="ECO:0000313" key="2">
    <source>
        <dbReference type="EMBL" id="MDV6305733.1"/>
    </source>
</evidence>
<accession>A0ABU4D7Q4</accession>
<name>A0ABU4D7Q4_9NOCA</name>